<feature type="binding site" evidence="9">
    <location>
        <position position="135"/>
    </location>
    <ligand>
        <name>sn-glycerol 3-phosphate</name>
        <dbReference type="ChEBI" id="CHEBI:57597"/>
    </ligand>
</feature>
<keyword evidence="3 9" id="KW-0521">NADP</keyword>
<evidence type="ECO:0000256" key="7">
    <source>
        <dbReference type="ARBA" id="ARBA00023209"/>
    </source>
</evidence>
<dbReference type="Gene3D" id="1.10.1040.10">
    <property type="entry name" value="N-(1-d-carboxylethyl)-l-norvaline Dehydrogenase, domain 2"/>
    <property type="match status" value="1"/>
</dbReference>
<dbReference type="PRINTS" id="PR00077">
    <property type="entry name" value="GPDHDRGNASE"/>
</dbReference>
<dbReference type="GO" id="GO:0051287">
    <property type="term" value="F:NAD binding"/>
    <property type="evidence" value="ECO:0007669"/>
    <property type="project" value="InterPro"/>
</dbReference>
<dbReference type="PROSITE" id="PS00957">
    <property type="entry name" value="NAD_G3PDH"/>
    <property type="match status" value="1"/>
</dbReference>
<dbReference type="Pfam" id="PF01210">
    <property type="entry name" value="NAD_Gly3P_dh_N"/>
    <property type="match status" value="1"/>
</dbReference>
<dbReference type="InterPro" id="IPR011128">
    <property type="entry name" value="G3P_DH_NAD-dep_N"/>
</dbReference>
<dbReference type="GO" id="GO:0005975">
    <property type="term" value="P:carbohydrate metabolic process"/>
    <property type="evidence" value="ECO:0007669"/>
    <property type="project" value="InterPro"/>
</dbReference>
<feature type="binding site" evidence="9">
    <location>
        <position position="274"/>
    </location>
    <ligand>
        <name>NADPH</name>
        <dbReference type="ChEBI" id="CHEBI:57783"/>
    </ligand>
</feature>
<evidence type="ECO:0000256" key="13">
    <source>
        <dbReference type="RuleBase" id="RU000437"/>
    </source>
</evidence>
<feature type="binding site" evidence="9">
    <location>
        <position position="255"/>
    </location>
    <ligand>
        <name>sn-glycerol 3-phosphate</name>
        <dbReference type="ChEBI" id="CHEBI:57597"/>
    </ligand>
</feature>
<dbReference type="GO" id="GO:0046168">
    <property type="term" value="P:glycerol-3-phosphate catabolic process"/>
    <property type="evidence" value="ECO:0007669"/>
    <property type="project" value="InterPro"/>
</dbReference>
<feature type="binding site" evidence="9">
    <location>
        <position position="139"/>
    </location>
    <ligand>
        <name>NADPH</name>
        <dbReference type="ChEBI" id="CHEBI:57783"/>
    </ligand>
</feature>
<dbReference type="GO" id="GO:0008654">
    <property type="term" value="P:phospholipid biosynthetic process"/>
    <property type="evidence" value="ECO:0007669"/>
    <property type="project" value="UniProtKB-KW"/>
</dbReference>
<feature type="binding site" evidence="12">
    <location>
        <begin position="14"/>
        <end position="19"/>
    </location>
    <ligand>
        <name>NAD(+)</name>
        <dbReference type="ChEBI" id="CHEBI:57540"/>
    </ligand>
</feature>
<keyword evidence="7 9" id="KW-0594">Phospholipid biosynthesis</keyword>
<dbReference type="GO" id="GO:0141153">
    <property type="term" value="F:glycerol-3-phosphate dehydrogenase (NADP+) activity"/>
    <property type="evidence" value="ECO:0007669"/>
    <property type="project" value="RHEA"/>
</dbReference>
<feature type="binding site" evidence="12">
    <location>
        <position position="254"/>
    </location>
    <ligand>
        <name>NAD(+)</name>
        <dbReference type="ChEBI" id="CHEBI:57540"/>
    </ligand>
</feature>
<feature type="binding site" evidence="9">
    <location>
        <position position="276"/>
    </location>
    <ligand>
        <name>NADPH</name>
        <dbReference type="ChEBI" id="CHEBI:57783"/>
    </ligand>
</feature>
<keyword evidence="9" id="KW-0547">Nucleotide-binding</keyword>
<dbReference type="InterPro" id="IPR013328">
    <property type="entry name" value="6PGD_dom2"/>
</dbReference>
<dbReference type="InterPro" id="IPR006109">
    <property type="entry name" value="G3P_DH_NAD-dep_C"/>
</dbReference>
<keyword evidence="2 9" id="KW-0444">Lipid biosynthesis</keyword>
<dbReference type="UniPathway" id="UPA00940"/>
<comment type="subcellular location">
    <subcellularLocation>
        <location evidence="9">Cytoplasm</location>
    </subcellularLocation>
</comment>
<feature type="binding site" evidence="9">
    <location>
        <position position="40"/>
    </location>
    <ligand>
        <name>NADPH</name>
        <dbReference type="ChEBI" id="CHEBI:57783"/>
    </ligand>
</feature>
<proteinExistence type="inferred from homology"/>
<dbReference type="SUPFAM" id="SSF51735">
    <property type="entry name" value="NAD(P)-binding Rossmann-fold domains"/>
    <property type="match status" value="1"/>
</dbReference>
<dbReference type="GO" id="GO:0046167">
    <property type="term" value="P:glycerol-3-phosphate biosynthetic process"/>
    <property type="evidence" value="ECO:0007669"/>
    <property type="project" value="UniProtKB-UniRule"/>
</dbReference>
<feature type="binding site" evidence="9">
    <location>
        <position position="190"/>
    </location>
    <ligand>
        <name>sn-glycerol 3-phosphate</name>
        <dbReference type="ChEBI" id="CHEBI:57597"/>
    </ligand>
</feature>
<feature type="binding site" evidence="9">
    <location>
        <position position="109"/>
    </location>
    <ligand>
        <name>sn-glycerol 3-phosphate</name>
        <dbReference type="ChEBI" id="CHEBI:57597"/>
    </ligand>
</feature>
<protein>
    <recommendedName>
        <fullName evidence="9">Glycerol-3-phosphate dehydrogenase [NAD(P)+]</fullName>
        <ecNumber evidence="9">1.1.1.94</ecNumber>
    </recommendedName>
    <alternativeName>
        <fullName evidence="9">NAD(P)(+)-dependent glycerol-3-phosphate dehydrogenase</fullName>
    </alternativeName>
    <alternativeName>
        <fullName evidence="9">NAD(P)H-dependent dihydroxyacetone-phosphate reductase</fullName>
    </alternativeName>
</protein>
<dbReference type="OrthoDB" id="9812273at2"/>
<dbReference type="RefSeq" id="WP_013615556.1">
    <property type="nucleotide sequence ID" value="NC_015161.1"/>
</dbReference>
<dbReference type="eggNOG" id="COG0240">
    <property type="taxonomic scope" value="Bacteria"/>
</dbReference>
<dbReference type="HOGENOM" id="CLU_033449_0_2_0"/>
<dbReference type="GO" id="GO:0141152">
    <property type="term" value="F:glycerol-3-phosphate dehydrogenase (NAD+) activity"/>
    <property type="evidence" value="ECO:0007669"/>
    <property type="project" value="RHEA"/>
</dbReference>
<feature type="domain" description="Glycerol-3-phosphate dehydrogenase NAD-dependent N-terminal" evidence="15">
    <location>
        <begin position="9"/>
        <end position="159"/>
    </location>
</feature>
<evidence type="ECO:0000256" key="8">
    <source>
        <dbReference type="ARBA" id="ARBA00023264"/>
    </source>
</evidence>
<feature type="binding site" evidence="9">
    <location>
        <position position="253"/>
    </location>
    <ligand>
        <name>sn-glycerol 3-phosphate</name>
        <dbReference type="ChEBI" id="CHEBI:57597"/>
    </ligand>
</feature>
<keyword evidence="9" id="KW-0963">Cytoplasm</keyword>
<evidence type="ECO:0000313" key="17">
    <source>
        <dbReference type="EMBL" id="ADY26948.1"/>
    </source>
</evidence>
<evidence type="ECO:0000256" key="4">
    <source>
        <dbReference type="ARBA" id="ARBA00023002"/>
    </source>
</evidence>
<evidence type="ECO:0000256" key="11">
    <source>
        <dbReference type="PIRSR" id="PIRSR000114-2"/>
    </source>
</evidence>
<dbReference type="Gene3D" id="3.40.50.720">
    <property type="entry name" value="NAD(P)-binding Rossmann-like Domain"/>
    <property type="match status" value="1"/>
</dbReference>
<evidence type="ECO:0000256" key="2">
    <source>
        <dbReference type="ARBA" id="ARBA00022516"/>
    </source>
</evidence>
<keyword evidence="8 9" id="KW-1208">Phospholipid metabolism</keyword>
<feature type="binding site" evidence="12">
    <location>
        <position position="139"/>
    </location>
    <ligand>
        <name>NAD(+)</name>
        <dbReference type="ChEBI" id="CHEBI:57540"/>
    </ligand>
</feature>
<accession>F0RLM4</accession>
<dbReference type="NCBIfam" id="NF000940">
    <property type="entry name" value="PRK00094.1-2"/>
    <property type="match status" value="1"/>
</dbReference>
<name>F0RLM4_DEIPM</name>
<comment type="catalytic activity">
    <reaction evidence="9">
        <text>sn-glycerol 3-phosphate + NAD(+) = dihydroxyacetone phosphate + NADH + H(+)</text>
        <dbReference type="Rhea" id="RHEA:11092"/>
        <dbReference type="ChEBI" id="CHEBI:15378"/>
        <dbReference type="ChEBI" id="CHEBI:57540"/>
        <dbReference type="ChEBI" id="CHEBI:57597"/>
        <dbReference type="ChEBI" id="CHEBI:57642"/>
        <dbReference type="ChEBI" id="CHEBI:57945"/>
        <dbReference type="EC" id="1.1.1.94"/>
    </reaction>
</comment>
<feature type="binding site" evidence="9">
    <location>
        <position position="56"/>
    </location>
    <ligand>
        <name>NADPH</name>
        <dbReference type="ChEBI" id="CHEBI:57783"/>
    </ligand>
</feature>
<dbReference type="STRING" id="693977.Deipr_1816"/>
<feature type="domain" description="Glycerol-3-phosphate dehydrogenase NAD-dependent C-terminal" evidence="16">
    <location>
        <begin position="179"/>
        <end position="316"/>
    </location>
</feature>
<keyword evidence="5 9" id="KW-0520">NAD</keyword>
<evidence type="ECO:0000259" key="15">
    <source>
        <dbReference type="Pfam" id="PF01210"/>
    </source>
</evidence>
<feature type="binding site" evidence="9">
    <location>
        <position position="254"/>
    </location>
    <ligand>
        <name>NADPH</name>
        <dbReference type="ChEBI" id="CHEBI:57783"/>
    </ligand>
</feature>
<evidence type="ECO:0000256" key="9">
    <source>
        <dbReference type="HAMAP-Rule" id="MF_00394"/>
    </source>
</evidence>
<comment type="similarity">
    <text evidence="1 9 13">Belongs to the NAD-dependent glycerol-3-phosphate dehydrogenase family.</text>
</comment>
<feature type="active site" description="Proton acceptor" evidence="9 10">
    <location>
        <position position="190"/>
    </location>
</feature>
<comment type="function">
    <text evidence="9">Catalyzes the reduction of the glycolytic intermediate dihydroxyacetone phosphate (DHAP) to sn-glycerol 3-phosphate (G3P), the key precursor for phospholipid synthesis.</text>
</comment>
<evidence type="ECO:0000256" key="10">
    <source>
        <dbReference type="PIRSR" id="PIRSR000114-1"/>
    </source>
</evidence>
<dbReference type="NCBIfam" id="NF000942">
    <property type="entry name" value="PRK00094.1-4"/>
    <property type="match status" value="1"/>
</dbReference>
<comment type="pathway">
    <text evidence="9">Membrane lipid metabolism; glycerophospholipid metabolism.</text>
</comment>
<evidence type="ECO:0000256" key="12">
    <source>
        <dbReference type="PIRSR" id="PIRSR000114-3"/>
    </source>
</evidence>
<feature type="binding site" evidence="11">
    <location>
        <begin position="254"/>
        <end position="255"/>
    </location>
    <ligand>
        <name>substrate</name>
    </ligand>
</feature>
<dbReference type="FunFam" id="3.40.50.720:FF:000019">
    <property type="entry name" value="Glycerol-3-phosphate dehydrogenase [NAD(P)+]"/>
    <property type="match status" value="1"/>
</dbReference>
<keyword evidence="4 9" id="KW-0560">Oxidoreductase</keyword>
<dbReference type="AlphaFoldDB" id="F0RLM4"/>
<dbReference type="GO" id="GO:0005829">
    <property type="term" value="C:cytosol"/>
    <property type="evidence" value="ECO:0007669"/>
    <property type="project" value="TreeGrafter"/>
</dbReference>
<organism evidence="17 18">
    <name type="scientific">Deinococcus proteolyticus (strain ATCC 35074 / DSM 20540 / JCM 6276 / NBRC 101906 / NCIMB 13154 / VKM Ac-1939 / CCM 2703 / MRP)</name>
    <dbReference type="NCBI Taxonomy" id="693977"/>
    <lineage>
        <taxon>Bacteria</taxon>
        <taxon>Thermotogati</taxon>
        <taxon>Deinococcota</taxon>
        <taxon>Deinococci</taxon>
        <taxon>Deinococcales</taxon>
        <taxon>Deinococcaceae</taxon>
        <taxon>Deinococcus</taxon>
    </lineage>
</organism>
<dbReference type="EC" id="1.1.1.94" evidence="9"/>
<dbReference type="InterPro" id="IPR006168">
    <property type="entry name" value="G3P_DH_NAD-dep"/>
</dbReference>
<keyword evidence="6 9" id="KW-0443">Lipid metabolism</keyword>
<dbReference type="Pfam" id="PF07479">
    <property type="entry name" value="NAD_Gly3P_dh_C"/>
    <property type="match status" value="1"/>
</dbReference>
<feature type="binding site" evidence="9">
    <location>
        <position position="243"/>
    </location>
    <ligand>
        <name>sn-glycerol 3-phosphate</name>
        <dbReference type="ChEBI" id="CHEBI:57597"/>
    </ligand>
</feature>
<dbReference type="GO" id="GO:0006650">
    <property type="term" value="P:glycerophospholipid metabolic process"/>
    <property type="evidence" value="ECO:0007669"/>
    <property type="project" value="UniProtKB-UniRule"/>
</dbReference>
<feature type="binding site" evidence="9">
    <location>
        <position position="18"/>
    </location>
    <ligand>
        <name>NADPH</name>
        <dbReference type="ChEBI" id="CHEBI:57783"/>
    </ligand>
</feature>
<dbReference type="PANTHER" id="PTHR11728">
    <property type="entry name" value="GLYCEROL-3-PHOSPHATE DEHYDROGENASE"/>
    <property type="match status" value="1"/>
</dbReference>
<feature type="binding site" evidence="12">
    <location>
        <position position="273"/>
    </location>
    <ligand>
        <name>NAD(+)</name>
        <dbReference type="ChEBI" id="CHEBI:57540"/>
    </ligand>
</feature>
<dbReference type="EMBL" id="CP002536">
    <property type="protein sequence ID" value="ADY26948.1"/>
    <property type="molecule type" value="Genomic_DNA"/>
</dbReference>
<comment type="caution">
    <text evidence="9">Lacks conserved residue(s) required for the propagation of feature annotation.</text>
</comment>
<evidence type="ECO:0000256" key="3">
    <source>
        <dbReference type="ARBA" id="ARBA00022857"/>
    </source>
</evidence>
<comment type="catalytic activity">
    <reaction evidence="9 14">
        <text>sn-glycerol 3-phosphate + NADP(+) = dihydroxyacetone phosphate + NADPH + H(+)</text>
        <dbReference type="Rhea" id="RHEA:11096"/>
        <dbReference type="ChEBI" id="CHEBI:15378"/>
        <dbReference type="ChEBI" id="CHEBI:57597"/>
        <dbReference type="ChEBI" id="CHEBI:57642"/>
        <dbReference type="ChEBI" id="CHEBI:57783"/>
        <dbReference type="ChEBI" id="CHEBI:58349"/>
        <dbReference type="EC" id="1.1.1.94"/>
    </reaction>
</comment>
<evidence type="ECO:0000313" key="18">
    <source>
        <dbReference type="Proteomes" id="UP000007718"/>
    </source>
</evidence>
<feature type="binding site" evidence="9">
    <location>
        <position position="254"/>
    </location>
    <ligand>
        <name>sn-glycerol 3-phosphate</name>
        <dbReference type="ChEBI" id="CHEBI:57597"/>
    </ligand>
</feature>
<reference evidence="17 18" key="2">
    <citation type="journal article" date="2012" name="Stand. Genomic Sci.">
        <title>Complete genome sequence of the orange-red pigmented, radioresistant Deinococcus proteolyticus type strain (MRP(T)).</title>
        <authorList>
            <person name="Copeland A."/>
            <person name="Zeytun A."/>
            <person name="Yassawong M."/>
            <person name="Nolan M."/>
            <person name="Lucas S."/>
            <person name="Hammon N."/>
            <person name="Deshpande S."/>
            <person name="Cheng J.F."/>
            <person name="Han C."/>
            <person name="Tapia R."/>
            <person name="Goodwin L.A."/>
            <person name="Pitluck S."/>
            <person name="Mavromatis K."/>
            <person name="Liolios K."/>
            <person name="Pagani I."/>
            <person name="Ivanova N."/>
            <person name="Mikhailova N."/>
            <person name="Pati A."/>
            <person name="Chen A."/>
            <person name="Palaniappan K."/>
            <person name="Land M."/>
            <person name="Hauser L."/>
            <person name="Jeffries C.D."/>
            <person name="Brambilla E.M."/>
            <person name="Rohde M."/>
            <person name="Sikorski J."/>
            <person name="Pukall R."/>
            <person name="Goker M."/>
            <person name="Detter J.C."/>
            <person name="Woyke T."/>
            <person name="Bristow J."/>
            <person name="Eisen J.A."/>
            <person name="Markowitz V."/>
            <person name="Hugenholtz P."/>
            <person name="Kyrpides N.C."/>
            <person name="Klenk H.P."/>
            <person name="Lapidus A."/>
        </authorList>
    </citation>
    <scope>NUCLEOTIDE SEQUENCE [LARGE SCALE GENOMIC DNA]</scope>
    <source>
        <strain evidence="18">ATCC 35074 / DSM 20540 / JCM 6276 / NBRC 101906 / NCIMB 13154 / VKM Ac-1939 / CCM 2703 / MRP</strain>
    </source>
</reference>
<sequence>MTPKVAVPKVTVLGAGGWGTALALSLLRAGNCEVTLWARREDAAQELRSRRENVPYLPGVPLPPELHITSDLTQATAKAELALAVTPSVGVPELLSALPHKLPLVLCAKGLGPGGERLSELARAQGFTRLAVLSGPNHAEEIGRGLPAATVIASHDAALAARAQALLQSASLRPYTSSDPVGVELGGVLKNVLAVAAGMVDGLQLGDNAKASLLTRGLPEMARYLAWAGAQPGTLYGLSGLGDLMATATSRHSRNRAAGEALARGGQPEQGGKVVEGLRTARLLHDWGEQHGTELPIIHAVSRVAAGEWTPQRAVEGLMERAAKAEA</sequence>
<dbReference type="Proteomes" id="UP000007718">
    <property type="component" value="Chromosome"/>
</dbReference>
<dbReference type="InterPro" id="IPR008927">
    <property type="entry name" value="6-PGluconate_DH-like_C_sf"/>
</dbReference>
<evidence type="ECO:0000256" key="1">
    <source>
        <dbReference type="ARBA" id="ARBA00011009"/>
    </source>
</evidence>
<dbReference type="PIRSF" id="PIRSF000114">
    <property type="entry name" value="Glycerol-3-P_dh"/>
    <property type="match status" value="1"/>
</dbReference>
<keyword evidence="18" id="KW-1185">Reference proteome</keyword>
<evidence type="ECO:0000256" key="5">
    <source>
        <dbReference type="ARBA" id="ARBA00023027"/>
    </source>
</evidence>
<evidence type="ECO:0000256" key="6">
    <source>
        <dbReference type="ARBA" id="ARBA00023098"/>
    </source>
</evidence>
<dbReference type="KEGG" id="dpt:Deipr_1816"/>
<feature type="binding site" evidence="9">
    <location>
        <position position="39"/>
    </location>
    <ligand>
        <name>NADPH</name>
        <dbReference type="ChEBI" id="CHEBI:57783"/>
    </ligand>
</feature>
<reference evidence="18" key="1">
    <citation type="submission" date="2011-02" db="EMBL/GenBank/DDBJ databases">
        <title>The complete sequence of chromosome of Deinococcus proteolyticus DSM 20540.</title>
        <authorList>
            <consortium name="US DOE Joint Genome Institute (JGI-PGF)"/>
            <person name="Lucas S."/>
            <person name="Copeland A."/>
            <person name="Lapidus A."/>
            <person name="Bruce D."/>
            <person name="Goodwin L."/>
            <person name="Pitluck S."/>
            <person name="Kyrpides N."/>
            <person name="Mavromatis K."/>
            <person name="Pagani I."/>
            <person name="Ivanova N."/>
            <person name="Ovchinnikova G."/>
            <person name="Zeytun A."/>
            <person name="Detter J.C."/>
            <person name="Han C."/>
            <person name="Land M."/>
            <person name="Hauser L."/>
            <person name="Markowitz V."/>
            <person name="Cheng J.-F."/>
            <person name="Hugenholtz P."/>
            <person name="Woyke T."/>
            <person name="Wu D."/>
            <person name="Pukall R."/>
            <person name="Steenblock K."/>
            <person name="Brambilla E."/>
            <person name="Klenk H.-P."/>
            <person name="Eisen J.A."/>
        </authorList>
    </citation>
    <scope>NUCLEOTIDE SEQUENCE [LARGE SCALE GENOMIC DNA]</scope>
    <source>
        <strain evidence="18">ATCC 35074 / DSM 20540 / JCM 6276 / NBRC 101906 / NCIMB 13154 / VKM Ac-1939 / CCM 2703 / MRP</strain>
    </source>
</reference>
<feature type="binding site" evidence="11">
    <location>
        <position position="109"/>
    </location>
    <ligand>
        <name>substrate</name>
    </ligand>
</feature>
<evidence type="ECO:0000259" key="16">
    <source>
        <dbReference type="Pfam" id="PF07479"/>
    </source>
</evidence>
<evidence type="ECO:0000256" key="14">
    <source>
        <dbReference type="RuleBase" id="RU000439"/>
    </source>
</evidence>
<dbReference type="SUPFAM" id="SSF48179">
    <property type="entry name" value="6-phosphogluconate dehydrogenase C-terminal domain-like"/>
    <property type="match status" value="1"/>
</dbReference>
<dbReference type="HAMAP" id="MF_00394">
    <property type="entry name" value="NAD_Glyc3P_dehydrog"/>
    <property type="match status" value="1"/>
</dbReference>
<dbReference type="PANTHER" id="PTHR11728:SF1">
    <property type="entry name" value="GLYCEROL-3-PHOSPHATE DEHYDROGENASE [NAD(+)] 2, CHLOROPLASTIC"/>
    <property type="match status" value="1"/>
</dbReference>
<gene>
    <name evidence="9" type="primary">gpsA</name>
    <name evidence="17" type="ordered locus">Deipr_1816</name>
</gene>
<dbReference type="InterPro" id="IPR036291">
    <property type="entry name" value="NAD(P)-bd_dom_sf"/>
</dbReference>
<feature type="binding site" evidence="9">
    <location>
        <position position="109"/>
    </location>
    <ligand>
        <name>NADPH</name>
        <dbReference type="ChEBI" id="CHEBI:57783"/>
    </ligand>
</feature>